<dbReference type="RefSeq" id="XP_040774828.1">
    <property type="nucleotide sequence ID" value="XM_040920729.1"/>
</dbReference>
<dbReference type="InterPro" id="IPR053157">
    <property type="entry name" value="Sterol_Uptake_Regulator"/>
</dbReference>
<dbReference type="OrthoDB" id="5350673at2759"/>
<gene>
    <name evidence="1" type="ORF">M406DRAFT_332314</name>
</gene>
<dbReference type="Proteomes" id="UP000803844">
    <property type="component" value="Unassembled WGS sequence"/>
</dbReference>
<protein>
    <submittedName>
        <fullName evidence="1">Uncharacterized protein</fullName>
    </submittedName>
</protein>
<accession>A0A9P4XYV4</accession>
<comment type="caution">
    <text evidence="1">The sequence shown here is derived from an EMBL/GenBank/DDBJ whole genome shotgun (WGS) entry which is preliminary data.</text>
</comment>
<evidence type="ECO:0000313" key="2">
    <source>
        <dbReference type="Proteomes" id="UP000803844"/>
    </source>
</evidence>
<evidence type="ECO:0000313" key="1">
    <source>
        <dbReference type="EMBL" id="KAF3763867.1"/>
    </source>
</evidence>
<dbReference type="EMBL" id="MU032349">
    <property type="protein sequence ID" value="KAF3763867.1"/>
    <property type="molecule type" value="Genomic_DNA"/>
</dbReference>
<organism evidence="1 2">
    <name type="scientific">Cryphonectria parasitica (strain ATCC 38755 / EP155)</name>
    <dbReference type="NCBI Taxonomy" id="660469"/>
    <lineage>
        <taxon>Eukaryota</taxon>
        <taxon>Fungi</taxon>
        <taxon>Dikarya</taxon>
        <taxon>Ascomycota</taxon>
        <taxon>Pezizomycotina</taxon>
        <taxon>Sordariomycetes</taxon>
        <taxon>Sordariomycetidae</taxon>
        <taxon>Diaporthales</taxon>
        <taxon>Cryphonectriaceae</taxon>
        <taxon>Cryphonectria-Endothia species complex</taxon>
        <taxon>Cryphonectria</taxon>
    </lineage>
</organism>
<proteinExistence type="predicted"/>
<dbReference type="GeneID" id="63837858"/>
<keyword evidence="2" id="KW-1185">Reference proteome</keyword>
<reference evidence="1" key="1">
    <citation type="journal article" date="2020" name="Phytopathology">
        <title>Genome sequence of the chestnut blight fungus Cryphonectria parasitica EP155: A fundamental resource for an archetypical invasive plant pathogen.</title>
        <authorList>
            <person name="Crouch J.A."/>
            <person name="Dawe A."/>
            <person name="Aerts A."/>
            <person name="Barry K."/>
            <person name="Churchill A.C.L."/>
            <person name="Grimwood J."/>
            <person name="Hillman B."/>
            <person name="Milgroom M.G."/>
            <person name="Pangilinan J."/>
            <person name="Smith M."/>
            <person name="Salamov A."/>
            <person name="Schmutz J."/>
            <person name="Yadav J."/>
            <person name="Grigoriev I.V."/>
            <person name="Nuss D."/>
        </authorList>
    </citation>
    <scope>NUCLEOTIDE SEQUENCE</scope>
    <source>
        <strain evidence="1">EP155</strain>
    </source>
</reference>
<sequence>MTPDLAPKLLGIGTNLVLQRSLGTPCLLHQILAISAQHLAHLRPDRCQFYSRQAVQLQTKAIELFNATQIIDKTNCEATILFVGLLNRHLLIDVLGNREGDAAAFLERFIRSAQVQRGIRVIYNKTSTILLESDLAPLVREGSWAATRSSTVGKECDMLRQLISITPALDPIAKEACRTAVHFLQVGFDELAQSPRADNVFRLIFCWGAYFPNEFFDLLSQRRPEAVAVLGWYAVLLDSGRTHWAIGDAAVFVLRSVSCFLGPEWAHWLQWPMEMLADRLPE</sequence>
<dbReference type="PANTHER" id="PTHR47784">
    <property type="entry name" value="STEROL UPTAKE CONTROL PROTEIN 2"/>
    <property type="match status" value="1"/>
</dbReference>
<dbReference type="PANTHER" id="PTHR47784:SF4">
    <property type="entry name" value="ZN(II)2CYS6 TRANSCRIPTION FACTOR (EUROFUNG)"/>
    <property type="match status" value="1"/>
</dbReference>
<dbReference type="GO" id="GO:0001228">
    <property type="term" value="F:DNA-binding transcription activator activity, RNA polymerase II-specific"/>
    <property type="evidence" value="ECO:0007669"/>
    <property type="project" value="TreeGrafter"/>
</dbReference>
<dbReference type="AlphaFoldDB" id="A0A9P4XYV4"/>
<name>A0A9P4XYV4_CRYP1</name>